<keyword evidence="1" id="KW-0418">Kinase</keyword>
<dbReference type="RefSeq" id="WP_121457857.1">
    <property type="nucleotide sequence ID" value="NZ_RBXP01000013.1"/>
</dbReference>
<keyword evidence="2" id="KW-1185">Reference proteome</keyword>
<gene>
    <name evidence="1" type="ORF">DFR40_1519</name>
</gene>
<dbReference type="InterPro" id="IPR011009">
    <property type="entry name" value="Kinase-like_dom_sf"/>
</dbReference>
<dbReference type="GO" id="GO:0016301">
    <property type="term" value="F:kinase activity"/>
    <property type="evidence" value="ECO:0007669"/>
    <property type="project" value="UniProtKB-KW"/>
</dbReference>
<proteinExistence type="predicted"/>
<name>A0A495WEH1_9RHOO</name>
<organism evidence="1 2">
    <name type="scientific">Azonexus fungiphilus</name>
    <dbReference type="NCBI Taxonomy" id="146940"/>
    <lineage>
        <taxon>Bacteria</taxon>
        <taxon>Pseudomonadati</taxon>
        <taxon>Pseudomonadota</taxon>
        <taxon>Betaproteobacteria</taxon>
        <taxon>Rhodocyclales</taxon>
        <taxon>Azonexaceae</taxon>
        <taxon>Azonexus</taxon>
    </lineage>
</organism>
<reference evidence="1 2" key="1">
    <citation type="submission" date="2018-10" db="EMBL/GenBank/DDBJ databases">
        <title>Genomic Encyclopedia of Type Strains, Phase IV (KMG-IV): sequencing the most valuable type-strain genomes for metagenomic binning, comparative biology and taxonomic classification.</title>
        <authorList>
            <person name="Goeker M."/>
        </authorList>
    </citation>
    <scope>NUCLEOTIDE SEQUENCE [LARGE SCALE GENOMIC DNA]</scope>
    <source>
        <strain evidence="1 2">DSM 23841</strain>
    </source>
</reference>
<dbReference type="SUPFAM" id="SSF56112">
    <property type="entry name" value="Protein kinase-like (PK-like)"/>
    <property type="match status" value="2"/>
</dbReference>
<dbReference type="EMBL" id="RBXP01000013">
    <property type="protein sequence ID" value="RKT59630.1"/>
    <property type="molecule type" value="Genomic_DNA"/>
</dbReference>
<keyword evidence="1" id="KW-0808">Transferase</keyword>
<dbReference type="AlphaFoldDB" id="A0A495WEH1"/>
<sequence>MTAASDDPLAALRGAGWNAPAPPSLTLVDGGRVDFRAVLRWLPGRRLSGVAEWQGRPVFAKLFFGAGAARYAQREQAGLAALSAAGLPTPGVLTVVEQHGAVLLLSEYLDGAITLEQALEATHENTRHLVESLALLGRLHGAGLVHDDLHLGNFLFHGETPWLIDGDGVHAASPGQCVDNLALFLSQLPLADDAQRAALLAAYARPVDPELLDAAVTASRQRRLRRFLGKTLRNCTQFAVDRTARRFSTYLRAADDVLAPLLTNPDAALAAGRLLKDGGTCTVAALETGRAPLVIKRYNLKHWRHALSRAWRPSRAWHSWLAAHRLAFYGIATPPPLAMLEERFGPLRGRAFLLTGWCPGDNLLHVLDAAQEPPPPLATAIESLFAVLHRVRITHGDLKATNLLWHAGRLFLIDLDATVEHRNAAAFRRAWRRDRARFLRNWPADSTLHRWLDERLPGV</sequence>
<dbReference type="Proteomes" id="UP000270626">
    <property type="component" value="Unassembled WGS sequence"/>
</dbReference>
<evidence type="ECO:0000313" key="1">
    <source>
        <dbReference type="EMBL" id="RKT59630.1"/>
    </source>
</evidence>
<evidence type="ECO:0000313" key="2">
    <source>
        <dbReference type="Proteomes" id="UP000270626"/>
    </source>
</evidence>
<accession>A0A495WEH1</accession>
<dbReference type="OrthoDB" id="8532943at2"/>
<comment type="caution">
    <text evidence="1">The sequence shown here is derived from an EMBL/GenBank/DDBJ whole genome shotgun (WGS) entry which is preliminary data.</text>
</comment>
<dbReference type="Gene3D" id="1.10.510.10">
    <property type="entry name" value="Transferase(Phosphotransferase) domain 1"/>
    <property type="match status" value="1"/>
</dbReference>
<dbReference type="Pfam" id="PF06293">
    <property type="entry name" value="Kdo"/>
    <property type="match status" value="2"/>
</dbReference>
<protein>
    <submittedName>
        <fullName evidence="1">Lipopolysaccharide kinase (Kdo/WaaP) family protein</fullName>
    </submittedName>
</protein>